<dbReference type="Proteomes" id="UP000320787">
    <property type="component" value="Segment"/>
</dbReference>
<feature type="transmembrane region" description="Helical" evidence="1">
    <location>
        <begin position="20"/>
        <end position="39"/>
    </location>
</feature>
<evidence type="ECO:0000313" key="2">
    <source>
        <dbReference type="EMBL" id="QDP45205.1"/>
    </source>
</evidence>
<keyword evidence="1" id="KW-0472">Membrane</keyword>
<reference evidence="2 3" key="1">
    <citation type="submission" date="2019-06" db="EMBL/GenBank/DDBJ databases">
        <authorList>
            <person name="Anderson T.C."/>
            <person name="Ballou V.G."/>
            <person name="Berkey V.K."/>
            <person name="Bonaccorso K.R."/>
            <person name="Busby L.B."/>
            <person name="Carey D.A."/>
            <person name="Cutaia C."/>
            <person name="Dalenburg J."/>
            <person name="Diaz-Ramirez E."/>
            <person name="Holmes K.J."/>
            <person name="Liner T.A."/>
            <person name="McGrew S.T."/>
            <person name="Meares D.P."/>
            <person name="Mordente R.E."/>
            <person name="Pietrzak P.A."/>
            <person name="Shirley O.A."/>
            <person name="Slimani Z."/>
            <person name="Smith A.M."/>
            <person name="Wallace S.D."/>
            <person name="Wright Y.S."/>
            <person name="Williams D.C."/>
            <person name="Garlena R.A."/>
            <person name="Russell D.A."/>
            <person name="Pope W.H."/>
            <person name="Jacobs-Sera D."/>
            <person name="Hatfull G.F."/>
        </authorList>
    </citation>
    <scope>NUCLEOTIDE SEQUENCE [LARGE SCALE GENOMIC DNA]</scope>
</reference>
<keyword evidence="1" id="KW-0812">Transmembrane</keyword>
<proteinExistence type="predicted"/>
<gene>
    <name evidence="2" type="primary">43</name>
    <name evidence="2" type="ORF">SEA_MAYWEATHER_43</name>
</gene>
<protein>
    <submittedName>
        <fullName evidence="2">Uncharacterized protein</fullName>
    </submittedName>
</protein>
<evidence type="ECO:0000313" key="3">
    <source>
        <dbReference type="Proteomes" id="UP000320787"/>
    </source>
</evidence>
<dbReference type="GeneID" id="77939123"/>
<accession>A0A516KU44</accession>
<dbReference type="KEGG" id="vg:77939123"/>
<dbReference type="EMBL" id="MN062716">
    <property type="protein sequence ID" value="QDP45205.1"/>
    <property type="molecule type" value="Genomic_DNA"/>
</dbReference>
<evidence type="ECO:0000256" key="1">
    <source>
        <dbReference type="SAM" id="Phobius"/>
    </source>
</evidence>
<name>A0A516KU44_9CAUD</name>
<keyword evidence="1" id="KW-1133">Transmembrane helix</keyword>
<organism evidence="2 3">
    <name type="scientific">Gordonia phage Mayweather</name>
    <dbReference type="NCBI Taxonomy" id="2590931"/>
    <lineage>
        <taxon>Viruses</taxon>
        <taxon>Duplodnaviria</taxon>
        <taxon>Heunggongvirae</taxon>
        <taxon>Uroviricota</taxon>
        <taxon>Caudoviricetes</taxon>
        <taxon>Ponsvirus</taxon>
        <taxon>Ponsvirus mayweather</taxon>
    </lineage>
</organism>
<sequence length="69" mass="7531">MSSTQQPASPVTVGPSFGGLLFLVLLTLKLTGVIDWSWWWVTAPLWIGAIVAVMFAVFLLVVILLTKDD</sequence>
<dbReference type="RefSeq" id="YP_010663104.1">
    <property type="nucleotide sequence ID" value="NC_070892.1"/>
</dbReference>
<keyword evidence="3" id="KW-1185">Reference proteome</keyword>
<feature type="transmembrane region" description="Helical" evidence="1">
    <location>
        <begin position="45"/>
        <end position="65"/>
    </location>
</feature>